<dbReference type="KEGG" id="shal:SHALO_0784"/>
<name>A0A1D7THW7_9BACT</name>
<organism evidence="1 2">
    <name type="scientific">Sulfurospirillum halorespirans DSM 13726</name>
    <dbReference type="NCBI Taxonomy" id="1193502"/>
    <lineage>
        <taxon>Bacteria</taxon>
        <taxon>Pseudomonadati</taxon>
        <taxon>Campylobacterota</taxon>
        <taxon>Epsilonproteobacteria</taxon>
        <taxon>Campylobacterales</taxon>
        <taxon>Sulfurospirillaceae</taxon>
        <taxon>Sulfurospirillum</taxon>
    </lineage>
</organism>
<protein>
    <submittedName>
        <fullName evidence="1">Uncharacterized protein</fullName>
    </submittedName>
</protein>
<keyword evidence="2" id="KW-1185">Reference proteome</keyword>
<dbReference type="AlphaFoldDB" id="A0A1D7THW7"/>
<evidence type="ECO:0000313" key="1">
    <source>
        <dbReference type="EMBL" id="AOO64566.1"/>
    </source>
</evidence>
<dbReference type="STRING" id="1193502.SHALO_0784"/>
<reference evidence="2" key="1">
    <citation type="submission" date="2016-08" db="EMBL/GenBank/DDBJ databases">
        <title>Complete genome sequence of the organohalide-respiring Epsilonproteobacterium Sulfurospirillum halorespirans.</title>
        <authorList>
            <person name="Goris T."/>
            <person name="Zimmermann J."/>
            <person name="Schenz B."/>
            <person name="Lemos M."/>
            <person name="Hackermueller J."/>
            <person name="Diekert G."/>
        </authorList>
    </citation>
    <scope>NUCLEOTIDE SEQUENCE [LARGE SCALE GENOMIC DNA]</scope>
    <source>
        <strain>DSM 13726</strain>
        <strain evidence="2">PCE-M2</strain>
    </source>
</reference>
<dbReference type="EMBL" id="CP017111">
    <property type="protein sequence ID" value="AOO64566.1"/>
    <property type="molecule type" value="Genomic_DNA"/>
</dbReference>
<dbReference type="RefSeq" id="WP_069477449.1">
    <property type="nucleotide sequence ID" value="NZ_CP017111.1"/>
</dbReference>
<evidence type="ECO:0000313" key="2">
    <source>
        <dbReference type="Proteomes" id="UP000094609"/>
    </source>
</evidence>
<dbReference type="Proteomes" id="UP000094609">
    <property type="component" value="Chromosome"/>
</dbReference>
<accession>A0A1D7THW7</accession>
<sequence length="83" mass="10140">MNNKEFAEYLGISEPTIYSWKKHKKNLYDIVMQWKNGNLNNLSSDEEKLLKIFKELNEKQKKYYLLKMESDLIQNEMIEEKYN</sequence>
<gene>
    <name evidence="1" type="ORF">SHALO_0784</name>
</gene>
<proteinExistence type="predicted"/>